<comment type="caution">
    <text evidence="1">The sequence shown here is derived from an EMBL/GenBank/DDBJ whole genome shotgun (WGS) entry which is preliminary data.</text>
</comment>
<keyword evidence="2" id="KW-1185">Reference proteome</keyword>
<evidence type="ECO:0000313" key="2">
    <source>
        <dbReference type="Proteomes" id="UP001201812"/>
    </source>
</evidence>
<name>A0AAD4QYU5_9BILA</name>
<organism evidence="1 2">
    <name type="scientific">Ditylenchus destructor</name>
    <dbReference type="NCBI Taxonomy" id="166010"/>
    <lineage>
        <taxon>Eukaryota</taxon>
        <taxon>Metazoa</taxon>
        <taxon>Ecdysozoa</taxon>
        <taxon>Nematoda</taxon>
        <taxon>Chromadorea</taxon>
        <taxon>Rhabditida</taxon>
        <taxon>Tylenchina</taxon>
        <taxon>Tylenchomorpha</taxon>
        <taxon>Sphaerularioidea</taxon>
        <taxon>Anguinidae</taxon>
        <taxon>Anguininae</taxon>
        <taxon>Ditylenchus</taxon>
    </lineage>
</organism>
<sequence length="222" mass="26311">MFNEELSVDEYNEWIVRNGYSKQIPLECQIAVKENTKNVRVIYEFSARIYKNRIYCRDIATTVFYARTELKDKNWPLFQHFIRLLMDPFICVRTLELTYQKNIFTFLAGAMNPDRDRLHCEQLIIYFNGDTQKFIKFMGLKNRDEYQLVESIRGNVKDREVVEALKRNCAEFIAEEEQFEEGRGTRQIIVFTNNDIGKKLTLNVKSFSFGRPSIVLIKTTNL</sequence>
<dbReference type="AlphaFoldDB" id="A0AAD4QYU5"/>
<dbReference type="Proteomes" id="UP001201812">
    <property type="component" value="Unassembled WGS sequence"/>
</dbReference>
<proteinExistence type="predicted"/>
<dbReference type="EMBL" id="JAKKPZ010000198">
    <property type="protein sequence ID" value="KAI1698929.1"/>
    <property type="molecule type" value="Genomic_DNA"/>
</dbReference>
<evidence type="ECO:0000313" key="1">
    <source>
        <dbReference type="EMBL" id="KAI1698929.1"/>
    </source>
</evidence>
<reference evidence="1" key="1">
    <citation type="submission" date="2022-01" db="EMBL/GenBank/DDBJ databases">
        <title>Genome Sequence Resource for Two Populations of Ditylenchus destructor, the Migratory Endoparasitic Phytonematode.</title>
        <authorList>
            <person name="Zhang H."/>
            <person name="Lin R."/>
            <person name="Xie B."/>
        </authorList>
    </citation>
    <scope>NUCLEOTIDE SEQUENCE</scope>
    <source>
        <strain evidence="1">BazhouSP</strain>
    </source>
</reference>
<protein>
    <submittedName>
        <fullName evidence="1">Uncharacterized protein</fullName>
    </submittedName>
</protein>
<gene>
    <name evidence="1" type="ORF">DdX_17618</name>
</gene>
<accession>A0AAD4QYU5</accession>